<reference evidence="5" key="1">
    <citation type="submission" date="2018-05" db="EMBL/GenBank/DDBJ databases">
        <title>Zavarzinia sp. HR-AS.</title>
        <authorList>
            <person name="Lee Y."/>
            <person name="Jeon C.O."/>
        </authorList>
    </citation>
    <scope>NUCLEOTIDE SEQUENCE [LARGE SCALE GENOMIC DNA]</scope>
    <source>
        <strain evidence="5">DSM 1231</strain>
    </source>
</reference>
<dbReference type="InterPro" id="IPR012899">
    <property type="entry name" value="LTXXQ"/>
</dbReference>
<dbReference type="Pfam" id="PF07813">
    <property type="entry name" value="LTXXQ"/>
    <property type="match status" value="1"/>
</dbReference>
<keyword evidence="3" id="KW-0732">Signal</keyword>
<gene>
    <name evidence="4" type="ORF">DKG75_09995</name>
</gene>
<accession>A0A317E571</accession>
<organism evidence="4 5">
    <name type="scientific">Zavarzinia compransoris</name>
    <dbReference type="NCBI Taxonomy" id="1264899"/>
    <lineage>
        <taxon>Bacteria</taxon>
        <taxon>Pseudomonadati</taxon>
        <taxon>Pseudomonadota</taxon>
        <taxon>Alphaproteobacteria</taxon>
        <taxon>Rhodospirillales</taxon>
        <taxon>Zavarziniaceae</taxon>
        <taxon>Zavarzinia</taxon>
    </lineage>
</organism>
<evidence type="ECO:0000313" key="4">
    <source>
        <dbReference type="EMBL" id="PWR22278.1"/>
    </source>
</evidence>
<feature type="region of interest" description="Disordered" evidence="2">
    <location>
        <begin position="147"/>
        <end position="186"/>
    </location>
</feature>
<evidence type="ECO:0008006" key="6">
    <source>
        <dbReference type="Google" id="ProtNLM"/>
    </source>
</evidence>
<evidence type="ECO:0000256" key="1">
    <source>
        <dbReference type="SAM" id="Coils"/>
    </source>
</evidence>
<dbReference type="AlphaFoldDB" id="A0A317E571"/>
<dbReference type="Proteomes" id="UP000246077">
    <property type="component" value="Unassembled WGS sequence"/>
</dbReference>
<sequence>MKKRMIAGLGLIALLGTTALGAGAALAKPDHGGRRGPAAELTPERMADHCRDRFARDAARLSFVEARLDLTDAQKPLWRAYADQVAKGDTAQRDACLAAVPAKAEDVKRPTAVDRGQRRLQRLEAEAAAAKAEQPVLEKLYGALTEKQREILDRPGPRDGGPRKARFERDGRHGPEGREPPKPQTP</sequence>
<keyword evidence="5" id="KW-1185">Reference proteome</keyword>
<comment type="caution">
    <text evidence="4">The sequence shown here is derived from an EMBL/GenBank/DDBJ whole genome shotgun (WGS) entry which is preliminary data.</text>
</comment>
<evidence type="ECO:0000256" key="3">
    <source>
        <dbReference type="SAM" id="SignalP"/>
    </source>
</evidence>
<proteinExistence type="predicted"/>
<evidence type="ECO:0000256" key="2">
    <source>
        <dbReference type="SAM" id="MobiDB-lite"/>
    </source>
</evidence>
<keyword evidence="1" id="KW-0175">Coiled coil</keyword>
<dbReference type="EMBL" id="QGLF01000002">
    <property type="protein sequence ID" value="PWR22278.1"/>
    <property type="molecule type" value="Genomic_DNA"/>
</dbReference>
<feature type="chain" id="PRO_5016343822" description="LTXXQ motif family protein" evidence="3">
    <location>
        <begin position="25"/>
        <end position="186"/>
    </location>
</feature>
<evidence type="ECO:0000313" key="5">
    <source>
        <dbReference type="Proteomes" id="UP000246077"/>
    </source>
</evidence>
<dbReference type="OrthoDB" id="7060764at2"/>
<dbReference type="GO" id="GO:0042597">
    <property type="term" value="C:periplasmic space"/>
    <property type="evidence" value="ECO:0007669"/>
    <property type="project" value="InterPro"/>
</dbReference>
<feature type="signal peptide" evidence="3">
    <location>
        <begin position="1"/>
        <end position="24"/>
    </location>
</feature>
<dbReference type="RefSeq" id="WP_109920922.1">
    <property type="nucleotide sequence ID" value="NZ_QGLF01000002.1"/>
</dbReference>
<name>A0A317E571_9PROT</name>
<protein>
    <recommendedName>
        <fullName evidence="6">LTXXQ motif family protein</fullName>
    </recommendedName>
</protein>
<feature type="coiled-coil region" evidence="1">
    <location>
        <begin position="113"/>
        <end position="140"/>
    </location>
</feature>